<organism evidence="7 8">
    <name type="scientific">Macrosiphum euphorbiae</name>
    <name type="common">potato aphid</name>
    <dbReference type="NCBI Taxonomy" id="13131"/>
    <lineage>
        <taxon>Eukaryota</taxon>
        <taxon>Metazoa</taxon>
        <taxon>Ecdysozoa</taxon>
        <taxon>Arthropoda</taxon>
        <taxon>Hexapoda</taxon>
        <taxon>Insecta</taxon>
        <taxon>Pterygota</taxon>
        <taxon>Neoptera</taxon>
        <taxon>Paraneoptera</taxon>
        <taxon>Hemiptera</taxon>
        <taxon>Sternorrhyncha</taxon>
        <taxon>Aphidomorpha</taxon>
        <taxon>Aphidoidea</taxon>
        <taxon>Aphididae</taxon>
        <taxon>Macrosiphini</taxon>
        <taxon>Macrosiphum</taxon>
    </lineage>
</organism>
<accession>A0AAV0XXR4</accession>
<dbReference type="AlphaFoldDB" id="A0AAV0XXR4"/>
<protein>
    <recommendedName>
        <fullName evidence="5">Beta-lactamase-like protein 2 homolog</fullName>
    </recommendedName>
</protein>
<reference evidence="7 8" key="1">
    <citation type="submission" date="2023-01" db="EMBL/GenBank/DDBJ databases">
        <authorList>
            <person name="Whitehead M."/>
        </authorList>
    </citation>
    <scope>NUCLEOTIDE SEQUENCE [LARGE SCALE GENOMIC DNA]</scope>
</reference>
<name>A0AAV0XXR4_9HEMI</name>
<dbReference type="InterPro" id="IPR041516">
    <property type="entry name" value="LACTB2_WH"/>
</dbReference>
<dbReference type="FunFam" id="3.60.15.10:FF:000017">
    <property type="entry name" value="Lactamase beta 2"/>
    <property type="match status" value="1"/>
</dbReference>
<dbReference type="GO" id="GO:0046872">
    <property type="term" value="F:metal ion binding"/>
    <property type="evidence" value="ECO:0007669"/>
    <property type="project" value="UniProtKB-KW"/>
</dbReference>
<dbReference type="Pfam" id="PF17778">
    <property type="entry name" value="WHD_BLACT"/>
    <property type="match status" value="1"/>
</dbReference>
<dbReference type="InterPro" id="IPR050662">
    <property type="entry name" value="Sec-metab_biosynth-thioest"/>
</dbReference>
<dbReference type="InterPro" id="IPR001279">
    <property type="entry name" value="Metallo-B-lactamas"/>
</dbReference>
<evidence type="ECO:0000259" key="6">
    <source>
        <dbReference type="SMART" id="SM00849"/>
    </source>
</evidence>
<dbReference type="GO" id="GO:0016787">
    <property type="term" value="F:hydrolase activity"/>
    <property type="evidence" value="ECO:0007669"/>
    <property type="project" value="UniProtKB-KW"/>
</dbReference>
<dbReference type="PANTHER" id="PTHR23131">
    <property type="entry name" value="ENDORIBONUCLEASE LACTB2"/>
    <property type="match status" value="1"/>
</dbReference>
<dbReference type="Proteomes" id="UP001160148">
    <property type="component" value="Unassembled WGS sequence"/>
</dbReference>
<keyword evidence="3" id="KW-0378">Hydrolase</keyword>
<dbReference type="InterPro" id="IPR036388">
    <property type="entry name" value="WH-like_DNA-bd_sf"/>
</dbReference>
<evidence type="ECO:0000313" key="8">
    <source>
        <dbReference type="Proteomes" id="UP001160148"/>
    </source>
</evidence>
<evidence type="ECO:0000256" key="3">
    <source>
        <dbReference type="ARBA" id="ARBA00022801"/>
    </source>
</evidence>
<dbReference type="SMART" id="SM00849">
    <property type="entry name" value="Lactamase_B"/>
    <property type="match status" value="1"/>
</dbReference>
<keyword evidence="8" id="KW-1185">Reference proteome</keyword>
<gene>
    <name evidence="7" type="ORF">MEUPH1_LOCUS27029</name>
</gene>
<keyword evidence="4" id="KW-0862">Zinc</keyword>
<evidence type="ECO:0000256" key="5">
    <source>
        <dbReference type="ARBA" id="ARBA00069358"/>
    </source>
</evidence>
<dbReference type="Pfam" id="PF00753">
    <property type="entry name" value="Lactamase_B"/>
    <property type="match status" value="1"/>
</dbReference>
<dbReference type="CDD" id="cd07722">
    <property type="entry name" value="LACTB2-like_MBL-fold"/>
    <property type="match status" value="1"/>
</dbReference>
<feature type="domain" description="Metallo-beta-lactamase" evidence="6">
    <location>
        <begin position="77"/>
        <end position="243"/>
    </location>
</feature>
<evidence type="ECO:0000256" key="1">
    <source>
        <dbReference type="ARBA" id="ARBA00006759"/>
    </source>
</evidence>
<proteinExistence type="inferred from homology"/>
<dbReference type="PANTHER" id="PTHR23131:SF0">
    <property type="entry name" value="ENDORIBONUCLEASE LACTB2"/>
    <property type="match status" value="1"/>
</dbReference>
<dbReference type="InterPro" id="IPR047921">
    <property type="entry name" value="LACTB2-like_MBL-fold"/>
</dbReference>
<keyword evidence="2" id="KW-0479">Metal-binding</keyword>
<evidence type="ECO:0000256" key="2">
    <source>
        <dbReference type="ARBA" id="ARBA00022723"/>
    </source>
</evidence>
<dbReference type="GO" id="GO:0005759">
    <property type="term" value="C:mitochondrial matrix"/>
    <property type="evidence" value="ECO:0007669"/>
    <property type="project" value="TreeGrafter"/>
</dbReference>
<dbReference type="GO" id="GO:0004521">
    <property type="term" value="F:RNA endonuclease activity"/>
    <property type="evidence" value="ECO:0007669"/>
    <property type="project" value="TreeGrafter"/>
</dbReference>
<dbReference type="EMBL" id="CARXXK010001085">
    <property type="protein sequence ID" value="CAI6373253.1"/>
    <property type="molecule type" value="Genomic_DNA"/>
</dbReference>
<dbReference type="GO" id="GO:0031123">
    <property type="term" value="P:RNA 3'-end processing"/>
    <property type="evidence" value="ECO:0007669"/>
    <property type="project" value="UniProtKB-ARBA"/>
</dbReference>
<dbReference type="SUPFAM" id="SSF56281">
    <property type="entry name" value="Metallo-hydrolase/oxidoreductase"/>
    <property type="match status" value="1"/>
</dbReference>
<dbReference type="GO" id="GO:0003727">
    <property type="term" value="F:single-stranded RNA binding"/>
    <property type="evidence" value="ECO:0007669"/>
    <property type="project" value="TreeGrafter"/>
</dbReference>
<sequence length="333" mass="37862">MFVAARWSGGWRLSALSVARHHISDHGRPQSVVSRLCGTKPRARSRMSLPRLPAVGSVSPRVLRVLGCNPSFMTLQGTNTYVVGTGQRRILIDAGEPNVPEYIKNLQETMIKFNFQLDHIIISHWHSDHIGGVKNVLDMIANKNECQVWKFNPKIGKKRDYDFPLHFVEDKQKFEVEGATLIIHHTPGHSTDHIVIFLEEDNALFSADSVLGEGTTVFEDLTEYLKSLQLILDLNPTVIFPGHGSVIKDPIVRVKNYIKHRLEREMELYNLINNSPSGSLSEEEIVNLIPNDYKRIASYIVKNHLAKLEKDGKVVLIDNKWKINQQFNNEKCD</sequence>
<comment type="caution">
    <text evidence="7">The sequence shown here is derived from an EMBL/GenBank/DDBJ whole genome shotgun (WGS) entry which is preliminary data.</text>
</comment>
<evidence type="ECO:0000256" key="4">
    <source>
        <dbReference type="ARBA" id="ARBA00022833"/>
    </source>
</evidence>
<dbReference type="InterPro" id="IPR036866">
    <property type="entry name" value="RibonucZ/Hydroxyglut_hydro"/>
</dbReference>
<dbReference type="Gene3D" id="3.60.15.10">
    <property type="entry name" value="Ribonuclease Z/Hydroxyacylglutathione hydrolase-like"/>
    <property type="match status" value="1"/>
</dbReference>
<evidence type="ECO:0000313" key="7">
    <source>
        <dbReference type="EMBL" id="CAI6373253.1"/>
    </source>
</evidence>
<dbReference type="Gene3D" id="1.10.10.10">
    <property type="entry name" value="Winged helix-like DNA-binding domain superfamily/Winged helix DNA-binding domain"/>
    <property type="match status" value="1"/>
</dbReference>
<comment type="similarity">
    <text evidence="1">Belongs to the metallo-beta-lactamase superfamily. Glyoxalase II family.</text>
</comment>